<dbReference type="EC" id="3.1.-.-" evidence="3"/>
<accession>A0ABQ6WE95</accession>
<dbReference type="Proteomes" id="UP000325395">
    <property type="component" value="Unassembled WGS sequence"/>
</dbReference>
<dbReference type="PANTHER" id="PTHR46082:SF6">
    <property type="entry name" value="AAA+ ATPASE DOMAIN-CONTAINING PROTEIN-RELATED"/>
    <property type="match status" value="1"/>
</dbReference>
<feature type="domain" description="GPI inositol-deacylase PGAP1-like alpha/beta" evidence="5">
    <location>
        <begin position="57"/>
        <end position="201"/>
    </location>
</feature>
<evidence type="ECO:0000256" key="1">
    <source>
        <dbReference type="ARBA" id="ARBA00003496"/>
    </source>
</evidence>
<comment type="function">
    <text evidence="1 3">Involved in inositol deacylation of GPI-anchored proteins which plays important roles in the quality control and ER-associated degradation of GPI-anchored proteins.</text>
</comment>
<keyword evidence="3" id="KW-0653">Protein transport</keyword>
<evidence type="ECO:0000313" key="6">
    <source>
        <dbReference type="EMBL" id="KAE8415450.1"/>
    </source>
</evidence>
<dbReference type="EMBL" id="ML735767">
    <property type="protein sequence ID" value="KAE8415450.1"/>
    <property type="molecule type" value="Genomic_DNA"/>
</dbReference>
<keyword evidence="3" id="KW-0256">Endoplasmic reticulum</keyword>
<dbReference type="Pfam" id="PF07819">
    <property type="entry name" value="PGAP1"/>
    <property type="match status" value="1"/>
</dbReference>
<name>A0ABQ6WE95_9EURO</name>
<keyword evidence="3" id="KW-0472">Membrane</keyword>
<reference evidence="6 7" key="1">
    <citation type="submission" date="2019-04" db="EMBL/GenBank/DDBJ databases">
        <authorList>
            <consortium name="DOE Joint Genome Institute"/>
            <person name="Mondo S."/>
            <person name="Kjaerbolling I."/>
            <person name="Vesth T."/>
            <person name="Frisvad J.C."/>
            <person name="Nybo J.L."/>
            <person name="Theobald S."/>
            <person name="Kildgaard S."/>
            <person name="Isbrandt T."/>
            <person name="Kuo A."/>
            <person name="Sato A."/>
            <person name="Lyhne E.K."/>
            <person name="Kogle M.E."/>
            <person name="Wiebenga A."/>
            <person name="Kun R.S."/>
            <person name="Lubbers R.J."/>
            <person name="Makela M.R."/>
            <person name="Barry K."/>
            <person name="Chovatia M."/>
            <person name="Clum A."/>
            <person name="Daum C."/>
            <person name="Haridas S."/>
            <person name="He G."/>
            <person name="LaButti K."/>
            <person name="Lipzen A."/>
            <person name="Riley R."/>
            <person name="Salamov A."/>
            <person name="Simmons B.A."/>
            <person name="Magnuson J.K."/>
            <person name="Henrissat B."/>
            <person name="Mortensen U.H."/>
            <person name="Larsen T.O."/>
            <person name="Devries R.P."/>
            <person name="Grigoriev I.V."/>
            <person name="Machida M."/>
            <person name="Baker S.E."/>
            <person name="Andersen M.R."/>
            <person name="Cantor M.N."/>
            <person name="Hua S.X."/>
        </authorList>
    </citation>
    <scope>NUCLEOTIDE SEQUENCE [LARGE SCALE GENOMIC DNA]</scope>
    <source>
        <strain evidence="6 7">CBS 117616</strain>
    </source>
</reference>
<dbReference type="SUPFAM" id="SSF52540">
    <property type="entry name" value="P-loop containing nucleoside triphosphate hydrolases"/>
    <property type="match status" value="1"/>
</dbReference>
<protein>
    <recommendedName>
        <fullName evidence="2 3">GPI inositol-deacylase</fullName>
        <ecNumber evidence="3">3.1.-.-</ecNumber>
    </recommendedName>
</protein>
<dbReference type="Pfam" id="PF13374">
    <property type="entry name" value="TPR_10"/>
    <property type="match status" value="1"/>
</dbReference>
<sequence>MNVHVDLRECIIAGLTVLIARLALQACIPSRLDAQFAPKSDYGLVPAHCFNSTLTATGLDIIFVHGLGSNPDTTWHRLVESQSHDDSGDPSLGRRYVNWVTDFFCEDLPADVQKNTRVFFYNYEVAIQERRTRLGQELFQEVSSLAVKTPERHFILVGHSYGGLVIKELFHSHRAVNIFQQIKAAVFLGTPHRGSASALQGARVAHVFRLFGIGTFPEIVEAVRYDSVELQDMHRRFEAISNHLRIVNFFEKRETAGASCWGFCSGLMVKEQSATMDRPNAEIIGLNTDHWGLNKFGERNSNYKRLRNKLIELMEVIIGDVWMAHSVYSVPESNDNMYTERTDLSKSLEAKLGKESEGSTKIRHAVAIDGIGGAGKTQLALRYAEAHRRQYDIILWIDAGSAATIKESFYRCARDLRLSVEPDRTKPGHQASLKDGPAVHIALAWLQNRNQLHGGWLVILDNADDHDGGVRDVIPSGVRGSVIITSRDKECVETLYPRAQQLQVDIMTPPESSSLFLRYLNLNITEVPRDVQEESLRVCENLQHLPLAAHLAGAHTRSHCLKNVNPEDDRYSRIYIDPKGCLERYLQNYQRHRDRLLKGEISKRLSPYKFTIWAVWDSSLYTVDKMSSLPSRLLLTFLAHMVHTNIPEYLFYFAAGGLVDEPALASDVPQWLLDLLSLNENSRWDCFTYDQAPQQLRLFGLVSDSRGDLPGITMHSLVQWRAKIDNPSGANHSLTLYHTSFMAVVSLKVLSHYEYVPFWRQILPHLPPPKELLSLESWAIGLQCGMIGAMYWRCTRLKEAEELLVLSIDKLNVALGSEHSHTLSQKAGMASVWYENGQYKKAEQVLERVGEAFEAAFGAEDFHTISAKAVLALCLRKQGQLDKAENLLVHILEVYNSTLGPEHSHTLNTRANLAKILLDRGHWLKAKGLLMSGHEREKKLVEAYHPLATLSLEYYAMVFSQHGRLADADEALTYLLETKRRTFGPEDPRTLETMVALGLSLFEEGRYAEAEVMTADILDIPRKLLGGEHPSRDFNQHE</sequence>
<organism evidence="6 7">
    <name type="scientific">Aspergillus pseudocaelatus</name>
    <dbReference type="NCBI Taxonomy" id="1825620"/>
    <lineage>
        <taxon>Eukaryota</taxon>
        <taxon>Fungi</taxon>
        <taxon>Dikarya</taxon>
        <taxon>Ascomycota</taxon>
        <taxon>Pezizomycotina</taxon>
        <taxon>Eurotiomycetes</taxon>
        <taxon>Eurotiomycetidae</taxon>
        <taxon>Eurotiales</taxon>
        <taxon>Aspergillaceae</taxon>
        <taxon>Aspergillus</taxon>
        <taxon>Aspergillus subgen. Circumdati</taxon>
    </lineage>
</organism>
<comment type="subcellular location">
    <subcellularLocation>
        <location evidence="3">Endoplasmic reticulum membrane</location>
    </subcellularLocation>
</comment>
<dbReference type="InterPro" id="IPR002182">
    <property type="entry name" value="NB-ARC"/>
</dbReference>
<dbReference type="InterPro" id="IPR029058">
    <property type="entry name" value="AB_hydrolase_fold"/>
</dbReference>
<dbReference type="Gene3D" id="3.40.50.1820">
    <property type="entry name" value="alpha/beta hydrolase"/>
    <property type="match status" value="1"/>
</dbReference>
<evidence type="ECO:0000259" key="4">
    <source>
        <dbReference type="Pfam" id="PF00931"/>
    </source>
</evidence>
<dbReference type="Gene3D" id="1.25.40.10">
    <property type="entry name" value="Tetratricopeptide repeat domain"/>
    <property type="match status" value="2"/>
</dbReference>
<evidence type="ECO:0000313" key="7">
    <source>
        <dbReference type="Proteomes" id="UP000325395"/>
    </source>
</evidence>
<dbReference type="SUPFAM" id="SSF48452">
    <property type="entry name" value="TPR-like"/>
    <property type="match status" value="2"/>
</dbReference>
<proteinExistence type="inferred from homology"/>
<dbReference type="Gene3D" id="3.40.50.300">
    <property type="entry name" value="P-loop containing nucleotide triphosphate hydrolases"/>
    <property type="match status" value="1"/>
</dbReference>
<dbReference type="InterPro" id="IPR053137">
    <property type="entry name" value="NLR-like"/>
</dbReference>
<keyword evidence="3" id="KW-0813">Transport</keyword>
<evidence type="ECO:0000256" key="3">
    <source>
        <dbReference type="RuleBase" id="RU365011"/>
    </source>
</evidence>
<dbReference type="Pfam" id="PF00931">
    <property type="entry name" value="NB-ARC"/>
    <property type="match status" value="1"/>
</dbReference>
<dbReference type="InterPro" id="IPR027417">
    <property type="entry name" value="P-loop_NTPase"/>
</dbReference>
<dbReference type="InterPro" id="IPR011990">
    <property type="entry name" value="TPR-like_helical_dom_sf"/>
</dbReference>
<keyword evidence="7" id="KW-1185">Reference proteome</keyword>
<evidence type="ECO:0000259" key="5">
    <source>
        <dbReference type="Pfam" id="PF07819"/>
    </source>
</evidence>
<comment type="similarity">
    <text evidence="3">Belongs to the GPI inositol-deacylase family.</text>
</comment>
<evidence type="ECO:0000256" key="2">
    <source>
        <dbReference type="ARBA" id="ARBA00015856"/>
    </source>
</evidence>
<gene>
    <name evidence="6" type="ORF">BDV36DRAFT_298062</name>
</gene>
<dbReference type="InterPro" id="IPR012908">
    <property type="entry name" value="PGAP1-ab_dom-like"/>
</dbReference>
<dbReference type="Pfam" id="PF13424">
    <property type="entry name" value="TPR_12"/>
    <property type="match status" value="1"/>
</dbReference>
<dbReference type="SUPFAM" id="SSF53474">
    <property type="entry name" value="alpha/beta-Hydrolases"/>
    <property type="match status" value="1"/>
</dbReference>
<feature type="domain" description="NB-ARC" evidence="4">
    <location>
        <begin position="361"/>
        <end position="518"/>
    </location>
</feature>
<keyword evidence="3" id="KW-0378">Hydrolase</keyword>
<dbReference type="PANTHER" id="PTHR46082">
    <property type="entry name" value="ATP/GTP-BINDING PROTEIN-RELATED"/>
    <property type="match status" value="1"/>
</dbReference>